<dbReference type="GO" id="GO:0005975">
    <property type="term" value="P:carbohydrate metabolic process"/>
    <property type="evidence" value="ECO:0007669"/>
    <property type="project" value="InterPro"/>
</dbReference>
<accession>W9GIT6</accession>
<keyword evidence="4" id="KW-0479">Metal-binding</keyword>
<evidence type="ECO:0000256" key="7">
    <source>
        <dbReference type="ARBA" id="ARBA00031828"/>
    </source>
</evidence>
<proteinExistence type="inferred from homology"/>
<dbReference type="InterPro" id="IPR006543">
    <property type="entry name" value="Histidinol-phos"/>
</dbReference>
<dbReference type="InterPro" id="IPR023214">
    <property type="entry name" value="HAD_sf"/>
</dbReference>
<protein>
    <recommendedName>
        <fullName evidence="7">D,D-heptose 1,7-bisphosphate phosphatase</fullName>
    </recommendedName>
</protein>
<sequence length="237" mass="25036">MAGAAAVTWLGLTADFAWRRIAPGPRTTTEVTEMAWTSAAIPVAAVWHRLRGEWRHRHARPWPPPLRAVLFDRDGTLVHDVPYNGDPSLVAPVADADAAVRRVRADGLLTGVVSNQSGVARGVLSREQVAAVNAEIDDRLGPFDTWQVCPHGPDDGCACRKPAPGLVLAAARDLGVRPEECAVIGDIGSDVLAARAAGSRAVLVPTAETLPDEIDNAPWVAPSLGEALDRLRIGGAP</sequence>
<keyword evidence="9" id="KW-1185">Reference proteome</keyword>
<dbReference type="Proteomes" id="UP000019494">
    <property type="component" value="Unassembled WGS sequence"/>
</dbReference>
<dbReference type="GO" id="GO:0046872">
    <property type="term" value="F:metal ion binding"/>
    <property type="evidence" value="ECO:0007669"/>
    <property type="project" value="UniProtKB-KW"/>
</dbReference>
<dbReference type="Pfam" id="PF13242">
    <property type="entry name" value="Hydrolase_like"/>
    <property type="match status" value="1"/>
</dbReference>
<comment type="subcellular location">
    <subcellularLocation>
        <location evidence="1">Cytoplasm</location>
    </subcellularLocation>
</comment>
<keyword evidence="3" id="KW-0963">Cytoplasm</keyword>
<dbReference type="NCBIfam" id="TIGR01662">
    <property type="entry name" value="HAD-SF-IIIA"/>
    <property type="match status" value="1"/>
</dbReference>
<dbReference type="InterPro" id="IPR006549">
    <property type="entry name" value="HAD-SF_hydro_IIIA"/>
</dbReference>
<dbReference type="AlphaFoldDB" id="W9GIT6"/>
<dbReference type="GO" id="GO:0005737">
    <property type="term" value="C:cytoplasm"/>
    <property type="evidence" value="ECO:0007669"/>
    <property type="project" value="UniProtKB-SubCell"/>
</dbReference>
<dbReference type="InterPro" id="IPR036412">
    <property type="entry name" value="HAD-like_sf"/>
</dbReference>
<evidence type="ECO:0000256" key="5">
    <source>
        <dbReference type="ARBA" id="ARBA00022801"/>
    </source>
</evidence>
<dbReference type="InterPro" id="IPR004446">
    <property type="entry name" value="Heptose_bisP_phosphatase"/>
</dbReference>
<dbReference type="EMBL" id="AWQS01000444">
    <property type="protein sequence ID" value="EWT03814.1"/>
    <property type="molecule type" value="Genomic_DNA"/>
</dbReference>
<dbReference type="PATRIC" id="fig|584657.3.peg.4307"/>
<dbReference type="PANTHER" id="PTHR42891:SF1">
    <property type="entry name" value="D-GLYCERO-BETA-D-MANNO-HEPTOSE-1,7-BISPHOSPHATE 7-PHOSPHATASE"/>
    <property type="match status" value="1"/>
</dbReference>
<evidence type="ECO:0000313" key="9">
    <source>
        <dbReference type="Proteomes" id="UP000019494"/>
    </source>
</evidence>
<evidence type="ECO:0000313" key="8">
    <source>
        <dbReference type="EMBL" id="EWT03814.1"/>
    </source>
</evidence>
<reference evidence="9" key="1">
    <citation type="submission" date="2013-08" db="EMBL/GenBank/DDBJ databases">
        <title>Intrasporangium oryzae NRRL B-24470.</title>
        <authorList>
            <person name="Liu H."/>
            <person name="Wang G."/>
        </authorList>
    </citation>
    <scope>NUCLEOTIDE SEQUENCE [LARGE SCALE GENOMIC DNA]</scope>
    <source>
        <strain evidence="9">Q5-1</strain>
    </source>
</reference>
<dbReference type="Gene3D" id="3.40.50.1000">
    <property type="entry name" value="HAD superfamily/HAD-like"/>
    <property type="match status" value="1"/>
</dbReference>
<gene>
    <name evidence="8" type="ORF">N864_18195</name>
</gene>
<comment type="caution">
    <text evidence="8">The sequence shown here is derived from an EMBL/GenBank/DDBJ whole genome shotgun (WGS) entry which is preliminary data.</text>
</comment>
<dbReference type="NCBIfam" id="TIGR01656">
    <property type="entry name" value="Histidinol-ppas"/>
    <property type="match status" value="1"/>
</dbReference>
<organism evidence="8 9">
    <name type="scientific">Intrasporangium chromatireducens Q5-1</name>
    <dbReference type="NCBI Taxonomy" id="584657"/>
    <lineage>
        <taxon>Bacteria</taxon>
        <taxon>Bacillati</taxon>
        <taxon>Actinomycetota</taxon>
        <taxon>Actinomycetes</taxon>
        <taxon>Micrococcales</taxon>
        <taxon>Intrasporangiaceae</taxon>
        <taxon>Intrasporangium</taxon>
    </lineage>
</organism>
<evidence type="ECO:0000256" key="6">
    <source>
        <dbReference type="ARBA" id="ARBA00023277"/>
    </source>
</evidence>
<evidence type="ECO:0000256" key="3">
    <source>
        <dbReference type="ARBA" id="ARBA00022490"/>
    </source>
</evidence>
<comment type="similarity">
    <text evidence="2">Belongs to the GmhB family.</text>
</comment>
<keyword evidence="6" id="KW-0119">Carbohydrate metabolism</keyword>
<dbReference type="SUPFAM" id="SSF56784">
    <property type="entry name" value="HAD-like"/>
    <property type="match status" value="1"/>
</dbReference>
<evidence type="ECO:0000256" key="2">
    <source>
        <dbReference type="ARBA" id="ARBA00005628"/>
    </source>
</evidence>
<evidence type="ECO:0000256" key="1">
    <source>
        <dbReference type="ARBA" id="ARBA00004496"/>
    </source>
</evidence>
<dbReference type="GO" id="GO:0016791">
    <property type="term" value="F:phosphatase activity"/>
    <property type="evidence" value="ECO:0007669"/>
    <property type="project" value="InterPro"/>
</dbReference>
<dbReference type="PANTHER" id="PTHR42891">
    <property type="entry name" value="D-GLYCERO-BETA-D-MANNO-HEPTOSE-1,7-BISPHOSPHATE 7-PHOSPHATASE"/>
    <property type="match status" value="1"/>
</dbReference>
<name>W9GIT6_9MICO</name>
<evidence type="ECO:0000256" key="4">
    <source>
        <dbReference type="ARBA" id="ARBA00022723"/>
    </source>
</evidence>
<keyword evidence="5 8" id="KW-0378">Hydrolase</keyword>